<feature type="compositionally biased region" description="Basic and acidic residues" evidence="5">
    <location>
        <begin position="357"/>
        <end position="410"/>
    </location>
</feature>
<evidence type="ECO:0000256" key="4">
    <source>
        <dbReference type="RuleBase" id="RU363090"/>
    </source>
</evidence>
<feature type="compositionally biased region" description="Low complexity" evidence="5">
    <location>
        <begin position="149"/>
        <end position="163"/>
    </location>
</feature>
<sequence>MSNSPCPPENAAPAALVSPERATGTCSSSSSSSPPAPPPPPPPPPAIPPAPPLPPALSSAPHPGPDSINTDAPPPPPAPGPALGSPPATQEEATSSTVPPPPATPAPQHGTTHADQIKYARGPAVLQRPQGPSLLTQALATARGIPRHSSSSHIDSSTAASQSAVDSSHHPPSNRDVKPRDPRHGPPHHGEGDILAQRVSPRKPTMPSLTSVATTVAPPAFGRLDIDLGEVNSMLNGHREFLAKTKDREGDFKNRLGNRANTFAADTPSGHALFTDSPTAMYDGHADENTAIEERPVLRTWKTEHRVSLGPEKAWSIGTGEIDSDGDSGQVEKSITQALAGHEPNARSRKASHSLRFFKEGLPEEKVKRKETRPSTHREKTGDIAHEGEGLLKEGDVNKTKTRDLDDKTPTAKGPPRAKTTPAGLRTPDAVGTIEEAPEDYFVSKHMETSLHASPVKPAKSPCKLAAHDQQHVEPTEPCSGGLELRRESDASTGGGDSAVDEGDESGEEKISSAVFVPHQAPPEQPTEHGPVPGAPPRSVPARTQSRHDDFHPWLVKADEPEFDEHGKPIDRKLKSEPTQSSSVAPELDITQPAGPAAAVESRDVSVKPSRPVSQYHEEAVHDHQLEPTQPLEAIELIPYKHQVGGHTTLWRFSKRAVCKQLNNRENEFYEKIEHYHRDLLAFLPRYIGVLNVTFQKQSRRKSTMKRDDHAVDRHRPDGDSKANGTSRTSHEADPPTDRPRMISQSLQNNQGQIPTVTFVDNQHILPRSLLQPSLPSPPSLGGRFRSSSASTLPHSETAPQDVPVTPTKTALTRPSLSDRHANSWGATTVNKRLRNEVFNDAFLKQPIAIHRHRKGHQRPMPRRTLQQSLRPTGSDPSLAESHEKRAQAAREAAERTLSASSLAQTQSDLGHIDAFCDAEGEEDESAPKDVTGTSAPEPEIFGGSSPAALKKKRRYSGTGLRRKPDDVRDDRGNLKYFEEADEVVYKGTRDEIVPNPKTPVKANAPTPPAEQPVEATINGGGEVQHPNAFVSAITSAATSALPSPTSEFKKIPRPINPKEAQTQSDSRVEYFLLLEDLTAGMKRPCIMDLKMGTRQYGVDANPKKQQSQKGKCAKTTSRELGVRVCGLQVWDVQTQSYVFRDKYYGRTLKKGGEFQGALTRFLYDGVDPASILRHIPTVLRKLDELEVIVGRLKGYRFYAASLLMFYDGDTSADASNGYETAAIDDSTTDFATDTEEAPRRQKKSKRDIDFKIADFANCITPYDPMEDKACPPRHPGEPDRGFMRGLHSLRMYFLKIQRDTRAQMGLVSSGNGEAMGYPEDYDDEGSVSE</sequence>
<feature type="compositionally biased region" description="Basic and acidic residues" evidence="5">
    <location>
        <begin position="167"/>
        <end position="192"/>
    </location>
</feature>
<feature type="compositionally biased region" description="Pro residues" evidence="5">
    <location>
        <begin position="1"/>
        <end position="10"/>
    </location>
</feature>
<dbReference type="SUPFAM" id="SSF56104">
    <property type="entry name" value="SAICAR synthase-like"/>
    <property type="match status" value="1"/>
</dbReference>
<evidence type="ECO:0000256" key="5">
    <source>
        <dbReference type="SAM" id="MobiDB-lite"/>
    </source>
</evidence>
<dbReference type="EMBL" id="JAFFHB010000008">
    <property type="protein sequence ID" value="KAK4662572.1"/>
    <property type="molecule type" value="Genomic_DNA"/>
</dbReference>
<dbReference type="GO" id="GO:0016301">
    <property type="term" value="F:kinase activity"/>
    <property type="evidence" value="ECO:0007669"/>
    <property type="project" value="UniProtKB-KW"/>
</dbReference>
<protein>
    <recommendedName>
        <fullName evidence="4">Kinase</fullName>
        <ecNumber evidence="4">2.7.-.-</ecNumber>
    </recommendedName>
</protein>
<keyword evidence="2 4" id="KW-0808">Transferase</keyword>
<dbReference type="InterPro" id="IPR005522">
    <property type="entry name" value="IPK"/>
</dbReference>
<feature type="compositionally biased region" description="Basic and acidic residues" evidence="5">
    <location>
        <begin position="729"/>
        <end position="741"/>
    </location>
</feature>
<evidence type="ECO:0000256" key="1">
    <source>
        <dbReference type="ARBA" id="ARBA00007374"/>
    </source>
</evidence>
<dbReference type="InterPro" id="IPR038286">
    <property type="entry name" value="IPK_sf"/>
</dbReference>
<feature type="region of interest" description="Disordered" evidence="5">
    <location>
        <begin position="451"/>
        <end position="547"/>
    </location>
</feature>
<dbReference type="PANTHER" id="PTHR12400">
    <property type="entry name" value="INOSITOL POLYPHOSPHATE KINASE"/>
    <property type="match status" value="1"/>
</dbReference>
<feature type="region of interest" description="Disordered" evidence="5">
    <location>
        <begin position="312"/>
        <end position="331"/>
    </location>
</feature>
<feature type="compositionally biased region" description="Polar residues" evidence="5">
    <location>
        <begin position="786"/>
        <end position="799"/>
    </location>
</feature>
<feature type="region of interest" description="Disordered" evidence="5">
    <location>
        <begin position="849"/>
        <end position="906"/>
    </location>
</feature>
<comment type="caution">
    <text evidence="6">The sequence shown here is derived from an EMBL/GenBank/DDBJ whole genome shotgun (WGS) entry which is preliminary data.</text>
</comment>
<dbReference type="Gene3D" id="3.30.470.160">
    <property type="entry name" value="Inositol polyphosphate kinase"/>
    <property type="match status" value="1"/>
</dbReference>
<feature type="compositionally biased region" description="Basic and acidic residues" evidence="5">
    <location>
        <begin position="466"/>
        <end position="475"/>
    </location>
</feature>
<dbReference type="Pfam" id="PF03770">
    <property type="entry name" value="IPK"/>
    <property type="match status" value="1"/>
</dbReference>
<feature type="region of interest" description="Disordered" evidence="5">
    <location>
        <begin position="1"/>
        <end position="220"/>
    </location>
</feature>
<proteinExistence type="inferred from homology"/>
<evidence type="ECO:0000256" key="2">
    <source>
        <dbReference type="ARBA" id="ARBA00022679"/>
    </source>
</evidence>
<dbReference type="RefSeq" id="XP_062762538.1">
    <property type="nucleotide sequence ID" value="XM_062914310.1"/>
</dbReference>
<feature type="compositionally biased region" description="Polar residues" evidence="5">
    <location>
        <begin position="807"/>
        <end position="816"/>
    </location>
</feature>
<gene>
    <name evidence="6" type="primary">KCS1</name>
    <name evidence="6" type="ORF">QC763_604660</name>
</gene>
<feature type="region of interest" description="Disordered" evidence="5">
    <location>
        <begin position="1042"/>
        <end position="1063"/>
    </location>
</feature>
<feature type="region of interest" description="Disordered" evidence="5">
    <location>
        <begin position="1308"/>
        <end position="1330"/>
    </location>
</feature>
<feature type="compositionally biased region" description="Basic and acidic residues" evidence="5">
    <location>
        <begin position="881"/>
        <end position="895"/>
    </location>
</feature>
<feature type="region of interest" description="Disordered" evidence="5">
    <location>
        <begin position="920"/>
        <end position="971"/>
    </location>
</feature>
<accession>A0ABR0H3V1</accession>
<comment type="similarity">
    <text evidence="1 4">Belongs to the inositol phosphokinase (IPK) family.</text>
</comment>
<evidence type="ECO:0000313" key="7">
    <source>
        <dbReference type="Proteomes" id="UP001326199"/>
    </source>
</evidence>
<feature type="compositionally biased region" description="Low complexity" evidence="5">
    <location>
        <begin position="81"/>
        <end position="97"/>
    </location>
</feature>
<feature type="compositionally biased region" description="Pro residues" evidence="5">
    <location>
        <begin position="34"/>
        <end position="55"/>
    </location>
</feature>
<keyword evidence="3 4" id="KW-0418">Kinase</keyword>
<keyword evidence="7" id="KW-1185">Reference proteome</keyword>
<organism evidence="6 7">
    <name type="scientific">Podospora pseudopauciseta</name>
    <dbReference type="NCBI Taxonomy" id="2093780"/>
    <lineage>
        <taxon>Eukaryota</taxon>
        <taxon>Fungi</taxon>
        <taxon>Dikarya</taxon>
        <taxon>Ascomycota</taxon>
        <taxon>Pezizomycotina</taxon>
        <taxon>Sordariomycetes</taxon>
        <taxon>Sordariomycetidae</taxon>
        <taxon>Sordariales</taxon>
        <taxon>Podosporaceae</taxon>
        <taxon>Podospora</taxon>
    </lineage>
</organism>
<dbReference type="PANTHER" id="PTHR12400:SF21">
    <property type="entry name" value="KINASE"/>
    <property type="match status" value="1"/>
</dbReference>
<feature type="compositionally biased region" description="Basic and acidic residues" evidence="5">
    <location>
        <begin position="705"/>
        <end position="721"/>
    </location>
</feature>
<dbReference type="GeneID" id="87934653"/>
<evidence type="ECO:0000256" key="3">
    <source>
        <dbReference type="ARBA" id="ARBA00022777"/>
    </source>
</evidence>
<dbReference type="Proteomes" id="UP001326199">
    <property type="component" value="Unassembled WGS sequence"/>
</dbReference>
<feature type="region of interest" description="Disordered" evidence="5">
    <location>
        <begin position="561"/>
        <end position="611"/>
    </location>
</feature>
<feature type="compositionally biased region" description="Polar residues" evidence="5">
    <location>
        <begin position="865"/>
        <end position="876"/>
    </location>
</feature>
<feature type="region of interest" description="Disordered" evidence="5">
    <location>
        <begin position="339"/>
        <end position="431"/>
    </location>
</feature>
<name>A0ABR0H3V1_9PEZI</name>
<feature type="compositionally biased region" description="Basic and acidic residues" evidence="5">
    <location>
        <begin position="561"/>
        <end position="576"/>
    </location>
</feature>
<feature type="region of interest" description="Disordered" evidence="5">
    <location>
        <begin position="992"/>
        <end position="1011"/>
    </location>
</feature>
<feature type="region of interest" description="Disordered" evidence="5">
    <location>
        <begin position="770"/>
        <end position="823"/>
    </location>
</feature>
<reference evidence="6 7" key="1">
    <citation type="journal article" date="2023" name="bioRxiv">
        <title>High-quality genome assemblies of four members of thePodospora anserinaspecies complex.</title>
        <authorList>
            <person name="Ament-Velasquez S.L."/>
            <person name="Vogan A.A."/>
            <person name="Wallerman O."/>
            <person name="Hartmann F."/>
            <person name="Gautier V."/>
            <person name="Silar P."/>
            <person name="Giraud T."/>
            <person name="Johannesson H."/>
        </authorList>
    </citation>
    <scope>NUCLEOTIDE SEQUENCE [LARGE SCALE GENOMIC DNA]</scope>
    <source>
        <strain evidence="6 7">CBS 411.78</strain>
    </source>
</reference>
<feature type="compositionally biased region" description="Acidic residues" evidence="5">
    <location>
        <begin position="1320"/>
        <end position="1330"/>
    </location>
</feature>
<evidence type="ECO:0000313" key="6">
    <source>
        <dbReference type="EMBL" id="KAK4662572.1"/>
    </source>
</evidence>
<feature type="region of interest" description="Disordered" evidence="5">
    <location>
        <begin position="698"/>
        <end position="743"/>
    </location>
</feature>
<dbReference type="EC" id="2.7.-.-" evidence="4"/>
<feature type="compositionally biased region" description="Basic residues" evidence="5">
    <location>
        <begin position="850"/>
        <end position="862"/>
    </location>
</feature>